<feature type="non-terminal residue" evidence="1">
    <location>
        <position position="1"/>
    </location>
</feature>
<evidence type="ECO:0000313" key="1">
    <source>
        <dbReference type="EMBL" id="KFD44752.1"/>
    </source>
</evidence>
<feature type="non-terminal residue" evidence="1">
    <location>
        <position position="89"/>
    </location>
</feature>
<organism evidence="1 2">
    <name type="scientific">Trichuris suis</name>
    <name type="common">pig whipworm</name>
    <dbReference type="NCBI Taxonomy" id="68888"/>
    <lineage>
        <taxon>Eukaryota</taxon>
        <taxon>Metazoa</taxon>
        <taxon>Ecdysozoa</taxon>
        <taxon>Nematoda</taxon>
        <taxon>Enoplea</taxon>
        <taxon>Dorylaimia</taxon>
        <taxon>Trichinellida</taxon>
        <taxon>Trichuridae</taxon>
        <taxon>Trichuris</taxon>
    </lineage>
</organism>
<dbReference type="EMBL" id="KL364851">
    <property type="protein sequence ID" value="KFD44752.1"/>
    <property type="molecule type" value="Genomic_DNA"/>
</dbReference>
<accession>A0A085LIF6</accession>
<name>A0A085LIF6_9BILA</name>
<evidence type="ECO:0000313" key="2">
    <source>
        <dbReference type="Proteomes" id="UP000030764"/>
    </source>
</evidence>
<keyword evidence="2" id="KW-1185">Reference proteome</keyword>
<reference evidence="1 2" key="1">
    <citation type="journal article" date="2014" name="Nat. Genet.">
        <title>Genome and transcriptome of the porcine whipworm Trichuris suis.</title>
        <authorList>
            <person name="Jex A.R."/>
            <person name="Nejsum P."/>
            <person name="Schwarz E.M."/>
            <person name="Hu L."/>
            <person name="Young N.D."/>
            <person name="Hall R.S."/>
            <person name="Korhonen P.K."/>
            <person name="Liao S."/>
            <person name="Thamsborg S."/>
            <person name="Xia J."/>
            <person name="Xu P."/>
            <person name="Wang S."/>
            <person name="Scheerlinck J.P."/>
            <person name="Hofmann A."/>
            <person name="Sternberg P.W."/>
            <person name="Wang J."/>
            <person name="Gasser R.B."/>
        </authorList>
    </citation>
    <scope>NUCLEOTIDE SEQUENCE [LARGE SCALE GENOMIC DNA]</scope>
    <source>
        <strain evidence="1">DCEP-RM93M</strain>
    </source>
</reference>
<dbReference type="AlphaFoldDB" id="A0A085LIF6"/>
<protein>
    <submittedName>
        <fullName evidence="1">Uncharacterized protein</fullName>
    </submittedName>
</protein>
<gene>
    <name evidence="1" type="ORF">M513_14371</name>
</gene>
<sequence length="89" mass="10374">WTSQAPESLLSNWCTVAWLYSRLMAVFHGRRKLPKRMNTSRSELSPYEPLPEPSAWRLKESKRGHMIREESSVDLSESEILSYCVALFD</sequence>
<proteinExistence type="predicted"/>
<dbReference type="Proteomes" id="UP000030764">
    <property type="component" value="Unassembled WGS sequence"/>
</dbReference>